<evidence type="ECO:0008006" key="3">
    <source>
        <dbReference type="Google" id="ProtNLM"/>
    </source>
</evidence>
<evidence type="ECO:0000313" key="1">
    <source>
        <dbReference type="EMBL" id="KAL2633210.1"/>
    </source>
</evidence>
<name>A0ABD1YRE0_9MARC</name>
<proteinExistence type="predicted"/>
<organism evidence="1 2">
    <name type="scientific">Riccia fluitans</name>
    <dbReference type="NCBI Taxonomy" id="41844"/>
    <lineage>
        <taxon>Eukaryota</taxon>
        <taxon>Viridiplantae</taxon>
        <taxon>Streptophyta</taxon>
        <taxon>Embryophyta</taxon>
        <taxon>Marchantiophyta</taxon>
        <taxon>Marchantiopsida</taxon>
        <taxon>Marchantiidae</taxon>
        <taxon>Marchantiales</taxon>
        <taxon>Ricciaceae</taxon>
        <taxon>Riccia</taxon>
    </lineage>
</organism>
<dbReference type="Proteomes" id="UP001605036">
    <property type="component" value="Unassembled WGS sequence"/>
</dbReference>
<comment type="caution">
    <text evidence="1">The sequence shown here is derived from an EMBL/GenBank/DDBJ whole genome shotgun (WGS) entry which is preliminary data.</text>
</comment>
<dbReference type="EMBL" id="JBHFFA010000003">
    <property type="protein sequence ID" value="KAL2633210.1"/>
    <property type="molecule type" value="Genomic_DNA"/>
</dbReference>
<dbReference type="AlphaFoldDB" id="A0ABD1YRE0"/>
<sequence>MYLEMERIASIGEGIASIGEAIAPIGQVVTLKNRLADLIVRPRTSIERKMKDLMIGELQGYCVVGNL</sequence>
<keyword evidence="2" id="KW-1185">Reference proteome</keyword>
<gene>
    <name evidence="1" type="ORF">R1flu_004689</name>
</gene>
<protein>
    <recommendedName>
        <fullName evidence="3">ATP synthase CF1 alpha subunit</fullName>
    </recommendedName>
</protein>
<evidence type="ECO:0000313" key="2">
    <source>
        <dbReference type="Proteomes" id="UP001605036"/>
    </source>
</evidence>
<reference evidence="1 2" key="1">
    <citation type="submission" date="2024-09" db="EMBL/GenBank/DDBJ databases">
        <title>Chromosome-scale assembly of Riccia fluitans.</title>
        <authorList>
            <person name="Paukszto L."/>
            <person name="Sawicki J."/>
            <person name="Karawczyk K."/>
            <person name="Piernik-Szablinska J."/>
            <person name="Szczecinska M."/>
            <person name="Mazdziarz M."/>
        </authorList>
    </citation>
    <scope>NUCLEOTIDE SEQUENCE [LARGE SCALE GENOMIC DNA]</scope>
    <source>
        <strain evidence="1">Rf_01</strain>
        <tissue evidence="1">Aerial parts of the thallus</tissue>
    </source>
</reference>
<accession>A0ABD1YRE0</accession>